<keyword evidence="2" id="KW-1185">Reference proteome</keyword>
<organism evidence="1 2">
    <name type="scientific">Roseovarius nubinhibens (strain ATCC BAA-591 / DSM 15170 / ISM)</name>
    <dbReference type="NCBI Taxonomy" id="89187"/>
    <lineage>
        <taxon>Bacteria</taxon>
        <taxon>Pseudomonadati</taxon>
        <taxon>Pseudomonadota</taxon>
        <taxon>Alphaproteobacteria</taxon>
        <taxon>Rhodobacterales</taxon>
        <taxon>Roseobacteraceae</taxon>
        <taxon>Roseovarius</taxon>
    </lineage>
</organism>
<evidence type="ECO:0000313" key="2">
    <source>
        <dbReference type="Proteomes" id="UP000005954"/>
    </source>
</evidence>
<dbReference type="Proteomes" id="UP000005954">
    <property type="component" value="Unassembled WGS sequence"/>
</dbReference>
<gene>
    <name evidence="1" type="ORF">ISM_03485</name>
</gene>
<dbReference type="STRING" id="89187.ISM_03485"/>
<reference evidence="1 2" key="1">
    <citation type="submission" date="2005-12" db="EMBL/GenBank/DDBJ databases">
        <authorList>
            <person name="Moran M.A."/>
            <person name="Ferriera S."/>
            <person name="Johnson J."/>
            <person name="Kravitz S."/>
            <person name="Halpern A."/>
            <person name="Remington K."/>
            <person name="Beeson K."/>
            <person name="Tran B."/>
            <person name="Rogers Y.-H."/>
            <person name="Friedman R."/>
            <person name="Venter J.C."/>
        </authorList>
    </citation>
    <scope>NUCLEOTIDE SEQUENCE [LARGE SCALE GENOMIC DNA]</scope>
    <source>
        <strain evidence="2">ATCC BAA-591 / DSM 15170 / ISM</strain>
    </source>
</reference>
<dbReference type="EMBL" id="AALY01000001">
    <property type="protein sequence ID" value="EAP77320.1"/>
    <property type="molecule type" value="Genomic_DNA"/>
</dbReference>
<accession>A3SIY9</accession>
<evidence type="ECO:0000313" key="1">
    <source>
        <dbReference type="EMBL" id="EAP77320.1"/>
    </source>
</evidence>
<dbReference type="InterPro" id="IPR029016">
    <property type="entry name" value="GAF-like_dom_sf"/>
</dbReference>
<dbReference type="eggNOG" id="COG3159">
    <property type="taxonomic scope" value="Bacteria"/>
</dbReference>
<evidence type="ECO:0008006" key="3">
    <source>
        <dbReference type="Google" id="ProtNLM"/>
    </source>
</evidence>
<dbReference type="InterPro" id="IPR007435">
    <property type="entry name" value="DUF484"/>
</dbReference>
<dbReference type="Gene3D" id="3.30.450.40">
    <property type="match status" value="1"/>
</dbReference>
<dbReference type="AlphaFoldDB" id="A3SIY9"/>
<name>A3SIY9_ROSNI</name>
<sequence>MKTEADMSSTPRMDEPLREKIMTQPDVILDDKELMRALIAANERAMGGNIVDLRGIAMDRLETRLDRLEDTHRSVIAAAYENLAGTNIIHRAILRMLDPVEFECFLRDLGGDVAEILRVDSVRLILESAQNDNDPSVQRMGDVLSVAEVGFIDRYLADSRSGPGRIVTLRQLSDADARVHGERAAFLRSEACIRLDLGKDRLPGMLVLGAEDPHQFTPQQGTDLLTFFGGVFERAMRRWLS</sequence>
<dbReference type="Pfam" id="PF04340">
    <property type="entry name" value="DUF484"/>
    <property type="match status" value="1"/>
</dbReference>
<comment type="caution">
    <text evidence="1">The sequence shown here is derived from an EMBL/GenBank/DDBJ whole genome shotgun (WGS) entry which is preliminary data.</text>
</comment>
<proteinExistence type="predicted"/>
<protein>
    <recommendedName>
        <fullName evidence="3">DUF484 domain-containing protein</fullName>
    </recommendedName>
</protein>
<dbReference type="HOGENOM" id="CLU_073320_2_1_5"/>